<evidence type="ECO:0000256" key="3">
    <source>
        <dbReference type="SAM" id="MobiDB-lite"/>
    </source>
</evidence>
<dbReference type="AlphaFoldDB" id="A0A834Y1R4"/>
<accession>A0A834Y1R4</accession>
<dbReference type="GO" id="GO:0060090">
    <property type="term" value="F:molecular adaptor activity"/>
    <property type="evidence" value="ECO:0007669"/>
    <property type="project" value="TreeGrafter"/>
</dbReference>
<proteinExistence type="predicted"/>
<evidence type="ECO:0000256" key="2">
    <source>
        <dbReference type="ARBA" id="ARBA00022490"/>
    </source>
</evidence>
<dbReference type="InterPro" id="IPR001202">
    <property type="entry name" value="WW_dom"/>
</dbReference>
<reference evidence="6 7" key="1">
    <citation type="submission" date="2020-08" db="EMBL/GenBank/DDBJ databases">
        <title>Aphidius gifuensis genome sequencing and assembly.</title>
        <authorList>
            <person name="Du Z."/>
        </authorList>
    </citation>
    <scope>NUCLEOTIDE SEQUENCE [LARGE SCALE GENOMIC DNA]</scope>
    <source>
        <strain evidence="6">YNYX2018</strain>
        <tissue evidence="6">Adults</tissue>
    </source>
</reference>
<dbReference type="SUPFAM" id="SSF51045">
    <property type="entry name" value="WW domain"/>
    <property type="match status" value="1"/>
</dbReference>
<feature type="domain" description="CUE" evidence="5">
    <location>
        <begin position="244"/>
        <end position="287"/>
    </location>
</feature>
<dbReference type="Proteomes" id="UP000639338">
    <property type="component" value="Unassembled WGS sequence"/>
</dbReference>
<name>A0A834Y1R4_APHGI</name>
<evidence type="ECO:0000313" key="7">
    <source>
        <dbReference type="Proteomes" id="UP000639338"/>
    </source>
</evidence>
<evidence type="ECO:0000313" key="6">
    <source>
        <dbReference type="EMBL" id="KAF7996310.1"/>
    </source>
</evidence>
<dbReference type="PANTHER" id="PTHR14791:SF23">
    <property type="entry name" value="WW DOMAIN-CONTAINING PROTEIN"/>
    <property type="match status" value="1"/>
</dbReference>
<feature type="domain" description="WW" evidence="4">
    <location>
        <begin position="8"/>
        <end position="42"/>
    </location>
</feature>
<feature type="region of interest" description="Disordered" evidence="3">
    <location>
        <begin position="371"/>
        <end position="444"/>
    </location>
</feature>
<dbReference type="CDD" id="cd14279">
    <property type="entry name" value="CUE"/>
    <property type="match status" value="1"/>
</dbReference>
<dbReference type="Gene3D" id="2.20.70.10">
    <property type="match status" value="1"/>
</dbReference>
<keyword evidence="2" id="KW-0963">Cytoplasm</keyword>
<dbReference type="InterPro" id="IPR003892">
    <property type="entry name" value="CUE"/>
</dbReference>
<dbReference type="SUPFAM" id="SSF46934">
    <property type="entry name" value="UBA-like"/>
    <property type="match status" value="1"/>
</dbReference>
<comment type="caution">
    <text evidence="6">The sequence shown here is derived from an EMBL/GenBank/DDBJ whole genome shotgun (WGS) entry which is preliminary data.</text>
</comment>
<evidence type="ECO:0000259" key="5">
    <source>
        <dbReference type="PROSITE" id="PS51140"/>
    </source>
</evidence>
<dbReference type="GO" id="GO:0046621">
    <property type="term" value="P:negative regulation of organ growth"/>
    <property type="evidence" value="ECO:0007669"/>
    <property type="project" value="TreeGrafter"/>
</dbReference>
<dbReference type="SMART" id="SM00456">
    <property type="entry name" value="WW"/>
    <property type="match status" value="1"/>
</dbReference>
<dbReference type="Pfam" id="PF00397">
    <property type="entry name" value="WW"/>
    <property type="match status" value="1"/>
</dbReference>
<dbReference type="GO" id="GO:0019900">
    <property type="term" value="F:kinase binding"/>
    <property type="evidence" value="ECO:0007669"/>
    <property type="project" value="TreeGrafter"/>
</dbReference>
<comment type="subcellular location">
    <subcellularLocation>
        <location evidence="1">Cytoplasm</location>
    </subcellularLocation>
</comment>
<keyword evidence="7" id="KW-1185">Reference proteome</keyword>
<evidence type="ECO:0000259" key="4">
    <source>
        <dbReference type="PROSITE" id="PS50020"/>
    </source>
</evidence>
<dbReference type="PROSITE" id="PS50020">
    <property type="entry name" value="WW_DOMAIN_2"/>
    <property type="match status" value="1"/>
</dbReference>
<organism evidence="6 7">
    <name type="scientific">Aphidius gifuensis</name>
    <name type="common">Parasitoid wasp</name>
    <dbReference type="NCBI Taxonomy" id="684658"/>
    <lineage>
        <taxon>Eukaryota</taxon>
        <taxon>Metazoa</taxon>
        <taxon>Ecdysozoa</taxon>
        <taxon>Arthropoda</taxon>
        <taxon>Hexapoda</taxon>
        <taxon>Insecta</taxon>
        <taxon>Pterygota</taxon>
        <taxon>Neoptera</taxon>
        <taxon>Endopterygota</taxon>
        <taxon>Hymenoptera</taxon>
        <taxon>Apocrita</taxon>
        <taxon>Ichneumonoidea</taxon>
        <taxon>Braconidae</taxon>
        <taxon>Aphidiinae</taxon>
        <taxon>Aphidius</taxon>
    </lineage>
</organism>
<dbReference type="InterPro" id="IPR009060">
    <property type="entry name" value="UBA-like_sf"/>
</dbReference>
<dbReference type="GO" id="GO:0016477">
    <property type="term" value="P:cell migration"/>
    <property type="evidence" value="ECO:0007669"/>
    <property type="project" value="TreeGrafter"/>
</dbReference>
<gene>
    <name evidence="6" type="ORF">HCN44_001942</name>
</gene>
<dbReference type="GO" id="GO:0035330">
    <property type="term" value="P:regulation of hippo signaling"/>
    <property type="evidence" value="ECO:0007669"/>
    <property type="project" value="TreeGrafter"/>
</dbReference>
<dbReference type="GO" id="GO:0006355">
    <property type="term" value="P:regulation of DNA-templated transcription"/>
    <property type="evidence" value="ECO:0007669"/>
    <property type="project" value="TreeGrafter"/>
</dbReference>
<dbReference type="OrthoDB" id="3045089at2759"/>
<evidence type="ECO:0000256" key="1">
    <source>
        <dbReference type="ARBA" id="ARBA00004496"/>
    </source>
</evidence>
<feature type="region of interest" description="Disordered" evidence="3">
    <location>
        <begin position="511"/>
        <end position="544"/>
    </location>
</feature>
<feature type="domain" description="CUE" evidence="5">
    <location>
        <begin position="154"/>
        <end position="197"/>
    </location>
</feature>
<dbReference type="InterPro" id="IPR036020">
    <property type="entry name" value="WW_dom_sf"/>
</dbReference>
<evidence type="ECO:0008006" key="8">
    <source>
        <dbReference type="Google" id="ProtNLM"/>
    </source>
</evidence>
<dbReference type="PANTHER" id="PTHR14791">
    <property type="entry name" value="BOMB/KIRA PROTEINS"/>
    <property type="match status" value="1"/>
</dbReference>
<sequence>MVDESDRNQLPPGWECRYDVKSGRAYFINHLKRVTSWEDPRTKYWPYSQYTQGQNSVAGSSPSTGTSQEAIPMQTGGSLSGGHSVYAGAHRAPQVYPSPYNNPQPAFLPPSLQDMKTPMSERSLSGMTNRFGDVTIGSPTPIRNVETSFTQSGDTEIQVAKINAMFPTVSETHIRLLLKKYHNSSALVVSALQVEKNLLCAPGPCTPVGVHSNYAVPRWRMASHAIHAAITLSPPRSSKPAPNSPKMKLRYLKNVFPKVEETLLLDILEQSDNNVQKASETLIEQGYEKRNPVPPSKTIARAKEDEEIRLKNAIITPAQPPRMKSLEEKKKMKSRLMEKYKSVPERVITLAMESVDYDEDKAAHILDIMVAEESTPPERDLSCRSSSSRIDDRKDSPPITEPIKLTSSPIKKITKDEVDRVKRPKNKNGIPKTSRGTSTTEDSEYKSFYVQKPLGPNFDNAKGPNNELLLPDYAPWAGPDPSILTKKEYSSKCLGNGKNPSIIYERKSLAKGPDSSLRKGPLRGLAEGSIYSQRNAANTESRGK</sequence>
<dbReference type="CDD" id="cd00201">
    <property type="entry name" value="WW"/>
    <property type="match status" value="1"/>
</dbReference>
<dbReference type="InterPro" id="IPR051105">
    <property type="entry name" value="WWC/KIBRA_Hippo_Reg"/>
</dbReference>
<dbReference type="PROSITE" id="PS01159">
    <property type="entry name" value="WW_DOMAIN_1"/>
    <property type="match status" value="1"/>
</dbReference>
<dbReference type="PROSITE" id="PS51140">
    <property type="entry name" value="CUE"/>
    <property type="match status" value="2"/>
</dbReference>
<protein>
    <recommendedName>
        <fullName evidence="8">BAG family molecular chaperone regulator 3</fullName>
    </recommendedName>
</protein>
<dbReference type="EMBL" id="JACMRX010000001">
    <property type="protein sequence ID" value="KAF7996310.1"/>
    <property type="molecule type" value="Genomic_DNA"/>
</dbReference>
<dbReference type="GO" id="GO:0043130">
    <property type="term" value="F:ubiquitin binding"/>
    <property type="evidence" value="ECO:0007669"/>
    <property type="project" value="InterPro"/>
</dbReference>
<feature type="compositionally biased region" description="Polar residues" evidence="3">
    <location>
        <begin position="530"/>
        <end position="544"/>
    </location>
</feature>
<dbReference type="GO" id="GO:0005737">
    <property type="term" value="C:cytoplasm"/>
    <property type="evidence" value="ECO:0007669"/>
    <property type="project" value="UniProtKB-SubCell"/>
</dbReference>